<comment type="function">
    <text evidence="1">Required for the export of mRNAs containing poly(A) tails from the nucleus into the cytoplasm. May be involved in the terminal step of the mRNA transport through the nuclear pore complex (NPC).</text>
</comment>
<name>A0A183AKL9_9TREM</name>
<reference evidence="4" key="1">
    <citation type="submission" date="2016-06" db="UniProtKB">
        <authorList>
            <consortium name="WormBaseParasite"/>
        </authorList>
    </citation>
    <scope>IDENTIFICATION</scope>
</reference>
<dbReference type="AlphaFoldDB" id="A0A183AKL9"/>
<protein>
    <recommendedName>
        <fullName evidence="2">GLE1 RNA export mediator</fullName>
    </recommendedName>
</protein>
<feature type="signal peptide" evidence="3">
    <location>
        <begin position="1"/>
        <end position="15"/>
    </location>
</feature>
<sequence length="166" mass="17693">LLARLFLGCPLLALCVDPDTFSVLDVSKLCDGSDSLPRVRGITRLFGALTVALPPPAVRSPRPPYLNPALLWRTVAAISNATWIPSVSAEVIHGLLDTGASVLFAIYGNQTARLLSTITSIIKSSPELSQLIPEISLLSTIESAQKLRSSGLAKARLDASFWSAIQ</sequence>
<proteinExistence type="predicted"/>
<dbReference type="Gene3D" id="1.25.40.510">
    <property type="entry name" value="GLE1-like"/>
    <property type="match status" value="1"/>
</dbReference>
<dbReference type="InterPro" id="IPR038506">
    <property type="entry name" value="GLE1-like_sf"/>
</dbReference>
<organism evidence="4">
    <name type="scientific">Echinostoma caproni</name>
    <dbReference type="NCBI Taxonomy" id="27848"/>
    <lineage>
        <taxon>Eukaryota</taxon>
        <taxon>Metazoa</taxon>
        <taxon>Spiralia</taxon>
        <taxon>Lophotrochozoa</taxon>
        <taxon>Platyhelminthes</taxon>
        <taxon>Trematoda</taxon>
        <taxon>Digenea</taxon>
        <taxon>Plagiorchiida</taxon>
        <taxon>Echinostomata</taxon>
        <taxon>Echinostomatoidea</taxon>
        <taxon>Echinostomatidae</taxon>
        <taxon>Echinostoma</taxon>
    </lineage>
</organism>
<feature type="chain" id="PRO_5012384826" description="GLE1 RNA export mediator" evidence="3">
    <location>
        <begin position="16"/>
        <end position="166"/>
    </location>
</feature>
<evidence type="ECO:0000256" key="3">
    <source>
        <dbReference type="SAM" id="SignalP"/>
    </source>
</evidence>
<dbReference type="Pfam" id="PF07817">
    <property type="entry name" value="GLE1"/>
    <property type="match status" value="1"/>
</dbReference>
<evidence type="ECO:0000313" key="4">
    <source>
        <dbReference type="WBParaSite" id="ECPE_0000752001-mRNA-1"/>
    </source>
</evidence>
<dbReference type="InterPro" id="IPR012476">
    <property type="entry name" value="GLE1"/>
</dbReference>
<dbReference type="WBParaSite" id="ECPE_0000752001-mRNA-1">
    <property type="protein sequence ID" value="ECPE_0000752001-mRNA-1"/>
    <property type="gene ID" value="ECPE_0000752001"/>
</dbReference>
<evidence type="ECO:0000256" key="2">
    <source>
        <dbReference type="ARBA" id="ARBA00030897"/>
    </source>
</evidence>
<keyword evidence="3" id="KW-0732">Signal</keyword>
<dbReference type="GO" id="GO:0016973">
    <property type="term" value="P:poly(A)+ mRNA export from nucleus"/>
    <property type="evidence" value="ECO:0007669"/>
    <property type="project" value="InterPro"/>
</dbReference>
<accession>A0A183AKL9</accession>
<evidence type="ECO:0000256" key="1">
    <source>
        <dbReference type="ARBA" id="ARBA00024680"/>
    </source>
</evidence>
<dbReference type="GO" id="GO:0005643">
    <property type="term" value="C:nuclear pore"/>
    <property type="evidence" value="ECO:0007669"/>
    <property type="project" value="InterPro"/>
</dbReference>